<dbReference type="GeneID" id="82156753"/>
<dbReference type="RefSeq" id="WP_172175912.1">
    <property type="nucleotide sequence ID" value="NZ_CASGKG010000014.1"/>
</dbReference>
<feature type="signal peptide" evidence="1">
    <location>
        <begin position="1"/>
        <end position="19"/>
    </location>
</feature>
<dbReference type="SUPFAM" id="SSF49785">
    <property type="entry name" value="Galactose-binding domain-like"/>
    <property type="match status" value="1"/>
</dbReference>
<dbReference type="InterPro" id="IPR005084">
    <property type="entry name" value="CBM6"/>
</dbReference>
<evidence type="ECO:0000313" key="5">
    <source>
        <dbReference type="Proteomes" id="UP001193734"/>
    </source>
</evidence>
<gene>
    <name evidence="4" type="ORF">HPS55_03140</name>
</gene>
<proteinExistence type="predicted"/>
<evidence type="ECO:0000259" key="3">
    <source>
        <dbReference type="Pfam" id="PF11790"/>
    </source>
</evidence>
<feature type="domain" description="Asl1-like glycosyl hydrolase catalytic" evidence="3">
    <location>
        <begin position="40"/>
        <end position="306"/>
    </location>
</feature>
<dbReference type="InterPro" id="IPR053183">
    <property type="entry name" value="ASL1"/>
</dbReference>
<dbReference type="Pfam" id="PF11790">
    <property type="entry name" value="Glyco_hydro_cc"/>
    <property type="match status" value="1"/>
</dbReference>
<dbReference type="Gene3D" id="2.60.120.260">
    <property type="entry name" value="Galactose-binding domain-like"/>
    <property type="match status" value="1"/>
</dbReference>
<keyword evidence="1" id="KW-0732">Signal</keyword>
<sequence>MKIVISAILSLFVTVPLLAQNKSAKRGIGWDEKTQKMSGLPISKMAPGVSWVYNWGIKPGNDLSGTGPQGMMDFVPMCWNGNFDEAGLRRWLTDNPGVRYLLGFNEPNFSAQANMTPAQAAAAWPRVEKIAADYGLKLVAPALNFTGERVGGRTWSPYEWLDEFLRIYPGARFDCLALHCYMNWFGSTTWFATEYFYADLYNPAKKDVYGRYPNIVKYLDAYKEANGHFPRMMLTEFCSWENDGTITGVDFQIDQMTQKVQKLEQSDLVEGYAWFMANGRAASYPYFSIFETNRSDSELSILGTVYTYMSSFDTSKYYAPGEQIAAKDYIDASTDGQQVCLRPNTESDSEQPLQVEMRSGTWTKYQINVPEAGEYKFTLRVKSSVDAPVWFYLDGKKSVTSTLPATTGIWAYREFSATLSAGNHSIMLYNAGNMPFFINGFSFTSTSSGISSPEVDGADTADGLVDVFDAGGMFVGTTRNLSALNLPSGIYVIVTHSGEKKKTVIK</sequence>
<dbReference type="PANTHER" id="PTHR34154:SF3">
    <property type="entry name" value="ALKALI-SENSITIVE LINKAGE PROTEIN 1"/>
    <property type="match status" value="1"/>
</dbReference>
<feature type="chain" id="PRO_5047151027" evidence="1">
    <location>
        <begin position="20"/>
        <end position="506"/>
    </location>
</feature>
<organism evidence="4 5">
    <name type="scientific">Xylanibacter rodentium</name>
    <dbReference type="NCBI Taxonomy" id="2736289"/>
    <lineage>
        <taxon>Bacteria</taxon>
        <taxon>Pseudomonadati</taxon>
        <taxon>Bacteroidota</taxon>
        <taxon>Bacteroidia</taxon>
        <taxon>Bacteroidales</taxon>
        <taxon>Prevotellaceae</taxon>
        <taxon>Xylanibacter</taxon>
    </lineage>
</organism>
<keyword evidence="5" id="KW-1185">Reference proteome</keyword>
<comment type="caution">
    <text evidence="4">The sequence shown here is derived from an EMBL/GenBank/DDBJ whole genome shotgun (WGS) entry which is preliminary data.</text>
</comment>
<dbReference type="SUPFAM" id="SSF51445">
    <property type="entry name" value="(Trans)glycosidases"/>
    <property type="match status" value="1"/>
</dbReference>
<protein>
    <submittedName>
        <fullName evidence="4">Carbohydrate-binding protein</fullName>
    </submittedName>
</protein>
<dbReference type="Pfam" id="PF03422">
    <property type="entry name" value="CBM_6"/>
    <property type="match status" value="1"/>
</dbReference>
<evidence type="ECO:0000259" key="2">
    <source>
        <dbReference type="Pfam" id="PF03422"/>
    </source>
</evidence>
<accession>A0ABX2ATM7</accession>
<evidence type="ECO:0000313" key="4">
    <source>
        <dbReference type="EMBL" id="NPE13328.1"/>
    </source>
</evidence>
<feature type="domain" description="CBM6" evidence="2">
    <location>
        <begin position="357"/>
        <end position="444"/>
    </location>
</feature>
<dbReference type="InterPro" id="IPR008979">
    <property type="entry name" value="Galactose-bd-like_sf"/>
</dbReference>
<dbReference type="InterPro" id="IPR017853">
    <property type="entry name" value="GH"/>
</dbReference>
<dbReference type="EMBL" id="JABKKE010000003">
    <property type="protein sequence ID" value="NPE13328.1"/>
    <property type="molecule type" value="Genomic_DNA"/>
</dbReference>
<reference evidence="4 5" key="1">
    <citation type="submission" date="2020-05" db="EMBL/GenBank/DDBJ databases">
        <title>Distinct polysaccharide utilization as determinants for interspecies competition between intestinal Prevotella spp.</title>
        <authorList>
            <person name="Galvez E.J.C."/>
            <person name="Iljazovic A."/>
            <person name="Strowig T."/>
        </authorList>
    </citation>
    <scope>NUCLEOTIDE SEQUENCE [LARGE SCALE GENOMIC DNA]</scope>
    <source>
        <strain evidence="4 5">PROD</strain>
    </source>
</reference>
<dbReference type="InterPro" id="IPR024655">
    <property type="entry name" value="Asl1_glyco_hydro_catalytic"/>
</dbReference>
<evidence type="ECO:0000256" key="1">
    <source>
        <dbReference type="SAM" id="SignalP"/>
    </source>
</evidence>
<dbReference type="PANTHER" id="PTHR34154">
    <property type="entry name" value="ALKALI-SENSITIVE LINKAGE PROTEIN 1"/>
    <property type="match status" value="1"/>
</dbReference>
<name>A0ABX2ATM7_9BACT</name>
<dbReference type="Proteomes" id="UP001193734">
    <property type="component" value="Unassembled WGS sequence"/>
</dbReference>